<dbReference type="InterPro" id="IPR046335">
    <property type="entry name" value="LacI/GalR-like_sensor"/>
</dbReference>
<dbReference type="AlphaFoldDB" id="A0A372MD79"/>
<dbReference type="OrthoDB" id="9784962at2"/>
<gene>
    <name evidence="6" type="ORF">DYP60_13120</name>
</gene>
<keyword evidence="1" id="KW-0678">Repressor</keyword>
<dbReference type="InterPro" id="IPR000843">
    <property type="entry name" value="HTH_LacI"/>
</dbReference>
<dbReference type="CDD" id="cd06267">
    <property type="entry name" value="PBP1_LacI_sugar_binding-like"/>
    <property type="match status" value="1"/>
</dbReference>
<keyword evidence="3" id="KW-0238">DNA-binding</keyword>
<keyword evidence="2" id="KW-0805">Transcription regulation</keyword>
<dbReference type="Gene3D" id="1.10.260.40">
    <property type="entry name" value="lambda repressor-like DNA-binding domains"/>
    <property type="match status" value="1"/>
</dbReference>
<proteinExistence type="predicted"/>
<dbReference type="SUPFAM" id="SSF53822">
    <property type="entry name" value="Periplasmic binding protein-like I"/>
    <property type="match status" value="1"/>
</dbReference>
<keyword evidence="7" id="KW-1185">Reference proteome</keyword>
<organism evidence="6 7">
    <name type="scientific">Sphaerochaeta halotolerans</name>
    <dbReference type="NCBI Taxonomy" id="2293840"/>
    <lineage>
        <taxon>Bacteria</taxon>
        <taxon>Pseudomonadati</taxon>
        <taxon>Spirochaetota</taxon>
        <taxon>Spirochaetia</taxon>
        <taxon>Spirochaetales</taxon>
        <taxon>Sphaerochaetaceae</taxon>
        <taxon>Sphaerochaeta</taxon>
    </lineage>
</organism>
<evidence type="ECO:0000313" key="6">
    <source>
        <dbReference type="EMBL" id="RFU93749.1"/>
    </source>
</evidence>
<dbReference type="GO" id="GO:0003700">
    <property type="term" value="F:DNA-binding transcription factor activity"/>
    <property type="evidence" value="ECO:0007669"/>
    <property type="project" value="TreeGrafter"/>
</dbReference>
<dbReference type="EMBL" id="QUWK01000020">
    <property type="protein sequence ID" value="RFU93749.1"/>
    <property type="molecule type" value="Genomic_DNA"/>
</dbReference>
<dbReference type="Pfam" id="PF00356">
    <property type="entry name" value="LacI"/>
    <property type="match status" value="1"/>
</dbReference>
<sequence>MKHKTIDDIALEAGVSKATVSRVISHPEIVSQRTQERVRAVMDKYSYTPSLLAQGLAGSPTKTIGVIIDELSNFFFIEIAEGIDRILSPSGYSMLLSSSRWIEEREIQLVRSLISNRVQGVLIAPISENSSAIQLLKEAGIPFVVINSIPKDPSISFVCCDNHEGGRIAAQYLNTYPSEQTIVITGFAHQSIEHRLEGFFNTIDTPDSIIRYSQIKTQEEGYNLAPELIKRNQIDRKKTTLFITNDNVAIGIINRLVEEGIQIPEQVSILGYDNIRISELCRIPLTTINQSITQTGELAAQSLLKLLKKQDSVYHHLIHPSLIQRESTVHIPQ</sequence>
<reference evidence="6 7" key="2">
    <citation type="submission" date="2018-09" db="EMBL/GenBank/DDBJ databases">
        <title>Genome of Sphaerochaeta halotolerans strain 4-11.</title>
        <authorList>
            <person name="Nazina T.N."/>
            <person name="Sokolova D.S."/>
        </authorList>
    </citation>
    <scope>NUCLEOTIDE SEQUENCE [LARGE SCALE GENOMIC DNA]</scope>
    <source>
        <strain evidence="6 7">4-11</strain>
    </source>
</reference>
<reference evidence="7" key="1">
    <citation type="submission" date="2018-08" db="EMBL/GenBank/DDBJ databases">
        <authorList>
            <person name="Grouzdev D.S."/>
            <person name="Krutkina M.S."/>
        </authorList>
    </citation>
    <scope>NUCLEOTIDE SEQUENCE [LARGE SCALE GENOMIC DNA]</scope>
    <source>
        <strain evidence="7">4-11</strain>
    </source>
</reference>
<dbReference type="PROSITE" id="PS00356">
    <property type="entry name" value="HTH_LACI_1"/>
    <property type="match status" value="1"/>
</dbReference>
<dbReference type="SMART" id="SM00354">
    <property type="entry name" value="HTH_LACI"/>
    <property type="match status" value="1"/>
</dbReference>
<dbReference type="CDD" id="cd01392">
    <property type="entry name" value="HTH_LacI"/>
    <property type="match status" value="1"/>
</dbReference>
<evidence type="ECO:0000256" key="1">
    <source>
        <dbReference type="ARBA" id="ARBA00022491"/>
    </source>
</evidence>
<feature type="domain" description="HTH lacI-type" evidence="5">
    <location>
        <begin position="4"/>
        <end position="58"/>
    </location>
</feature>
<dbReference type="PANTHER" id="PTHR30146:SF148">
    <property type="entry name" value="HTH-TYPE TRANSCRIPTIONAL REPRESSOR PURR-RELATED"/>
    <property type="match status" value="1"/>
</dbReference>
<evidence type="ECO:0000259" key="5">
    <source>
        <dbReference type="PROSITE" id="PS50932"/>
    </source>
</evidence>
<dbReference type="InterPro" id="IPR028082">
    <property type="entry name" value="Peripla_BP_I"/>
</dbReference>
<dbReference type="Pfam" id="PF13377">
    <property type="entry name" value="Peripla_BP_3"/>
    <property type="match status" value="1"/>
</dbReference>
<dbReference type="RefSeq" id="WP_117331472.1">
    <property type="nucleotide sequence ID" value="NZ_QUWK01000020.1"/>
</dbReference>
<evidence type="ECO:0000256" key="4">
    <source>
        <dbReference type="ARBA" id="ARBA00023163"/>
    </source>
</evidence>
<evidence type="ECO:0000256" key="2">
    <source>
        <dbReference type="ARBA" id="ARBA00023015"/>
    </source>
</evidence>
<name>A0A372MD79_9SPIR</name>
<dbReference type="PANTHER" id="PTHR30146">
    <property type="entry name" value="LACI-RELATED TRANSCRIPTIONAL REPRESSOR"/>
    <property type="match status" value="1"/>
</dbReference>
<keyword evidence="4" id="KW-0804">Transcription</keyword>
<dbReference type="Gene3D" id="3.40.50.2300">
    <property type="match status" value="2"/>
</dbReference>
<dbReference type="GO" id="GO:0000976">
    <property type="term" value="F:transcription cis-regulatory region binding"/>
    <property type="evidence" value="ECO:0007669"/>
    <property type="project" value="TreeGrafter"/>
</dbReference>
<evidence type="ECO:0000313" key="7">
    <source>
        <dbReference type="Proteomes" id="UP000264002"/>
    </source>
</evidence>
<evidence type="ECO:0000256" key="3">
    <source>
        <dbReference type="ARBA" id="ARBA00023125"/>
    </source>
</evidence>
<dbReference type="PROSITE" id="PS50932">
    <property type="entry name" value="HTH_LACI_2"/>
    <property type="match status" value="1"/>
</dbReference>
<dbReference type="SUPFAM" id="SSF47413">
    <property type="entry name" value="lambda repressor-like DNA-binding domains"/>
    <property type="match status" value="1"/>
</dbReference>
<dbReference type="Proteomes" id="UP000264002">
    <property type="component" value="Unassembled WGS sequence"/>
</dbReference>
<dbReference type="PRINTS" id="PR00036">
    <property type="entry name" value="HTHLACI"/>
</dbReference>
<comment type="caution">
    <text evidence="6">The sequence shown here is derived from an EMBL/GenBank/DDBJ whole genome shotgun (WGS) entry which is preliminary data.</text>
</comment>
<dbReference type="InterPro" id="IPR010982">
    <property type="entry name" value="Lambda_DNA-bd_dom_sf"/>
</dbReference>
<accession>A0A372MD79</accession>
<protein>
    <submittedName>
        <fullName evidence="6">LacI family transcriptional regulator</fullName>
    </submittedName>
</protein>